<keyword evidence="1" id="KW-0472">Membrane</keyword>
<proteinExistence type="predicted"/>
<evidence type="ECO:0000313" key="3">
    <source>
        <dbReference type="EMBL" id="KAA3674922.1"/>
    </source>
</evidence>
<keyword evidence="4" id="KW-1185">Reference proteome</keyword>
<organism evidence="2 4">
    <name type="scientific">Paragonimus westermani</name>
    <dbReference type="NCBI Taxonomy" id="34504"/>
    <lineage>
        <taxon>Eukaryota</taxon>
        <taxon>Metazoa</taxon>
        <taxon>Spiralia</taxon>
        <taxon>Lophotrochozoa</taxon>
        <taxon>Platyhelminthes</taxon>
        <taxon>Trematoda</taxon>
        <taxon>Digenea</taxon>
        <taxon>Plagiorchiida</taxon>
        <taxon>Troglotremata</taxon>
        <taxon>Troglotrematidae</taxon>
        <taxon>Paragonimus</taxon>
    </lineage>
</organism>
<feature type="transmembrane region" description="Helical" evidence="1">
    <location>
        <begin position="139"/>
        <end position="159"/>
    </location>
</feature>
<name>A0A5J4N499_9TREM</name>
<gene>
    <name evidence="2" type="ORF">DEA37_0001494</name>
    <name evidence="3" type="ORF">DEA37_0012071</name>
</gene>
<comment type="caution">
    <text evidence="2">The sequence shown here is derived from an EMBL/GenBank/DDBJ whole genome shotgun (WGS) entry which is preliminary data.</text>
</comment>
<sequence length="162" mass="18562">MKLIPRQKQAQFNAVQLKLTEKLTRNLSMTSANSNVTRGSKMDAIINSINEFTGVILEIWFCRCEDTFRVELAEVDGARKVRLLFRKSRKTEQLRYTEVPRKPRGLALEDQLKKWTAKRLNAQSQPRSNNIGNLGPENYFNITSAICGSPCIIIIVYFSTHL</sequence>
<dbReference type="EMBL" id="QNGE01011829">
    <property type="protein sequence ID" value="KAA3670287.1"/>
    <property type="molecule type" value="Genomic_DNA"/>
</dbReference>
<evidence type="ECO:0000313" key="2">
    <source>
        <dbReference type="EMBL" id="KAA3670287.1"/>
    </source>
</evidence>
<evidence type="ECO:0000313" key="4">
    <source>
        <dbReference type="Proteomes" id="UP000324629"/>
    </source>
</evidence>
<keyword evidence="1" id="KW-1133">Transmembrane helix</keyword>
<dbReference type="Proteomes" id="UP000324629">
    <property type="component" value="Unassembled WGS sequence"/>
</dbReference>
<keyword evidence="1" id="KW-0812">Transmembrane</keyword>
<protein>
    <submittedName>
        <fullName evidence="2">Uncharacterized protein</fullName>
    </submittedName>
</protein>
<evidence type="ECO:0000256" key="1">
    <source>
        <dbReference type="SAM" id="Phobius"/>
    </source>
</evidence>
<dbReference type="EMBL" id="QNGE01002824">
    <property type="protein sequence ID" value="KAA3674922.1"/>
    <property type="molecule type" value="Genomic_DNA"/>
</dbReference>
<dbReference type="AlphaFoldDB" id="A0A5J4N499"/>
<accession>A0A5J4N499</accession>
<reference evidence="2 4" key="1">
    <citation type="journal article" date="2019" name="Gigascience">
        <title>Whole-genome sequence of the oriental lung fluke Paragonimus westermani.</title>
        <authorList>
            <person name="Oey H."/>
            <person name="Zakrzewski M."/>
            <person name="Narain K."/>
            <person name="Devi K.R."/>
            <person name="Agatsuma T."/>
            <person name="Nawaratna S."/>
            <person name="Gobert G.N."/>
            <person name="Jones M.K."/>
            <person name="Ragan M.A."/>
            <person name="McManus D.P."/>
            <person name="Krause L."/>
        </authorList>
    </citation>
    <scope>NUCLEOTIDE SEQUENCE [LARGE SCALE GENOMIC DNA]</scope>
    <source>
        <strain evidence="2 4">IND2009</strain>
    </source>
</reference>